<protein>
    <recommendedName>
        <fullName evidence="2">histidine kinase</fullName>
        <ecNumber evidence="2">2.7.13.3</ecNumber>
    </recommendedName>
</protein>
<feature type="coiled-coil region" evidence="9">
    <location>
        <begin position="757"/>
        <end position="784"/>
    </location>
</feature>
<dbReference type="InterPro" id="IPR004358">
    <property type="entry name" value="Sig_transdc_His_kin-like_C"/>
</dbReference>
<dbReference type="SMART" id="SM00387">
    <property type="entry name" value="HATPase_c"/>
    <property type="match status" value="1"/>
</dbReference>
<evidence type="ECO:0000256" key="8">
    <source>
        <dbReference type="ARBA" id="ARBA00023012"/>
    </source>
</evidence>
<evidence type="ECO:0000256" key="9">
    <source>
        <dbReference type="SAM" id="Coils"/>
    </source>
</evidence>
<evidence type="ECO:0000256" key="5">
    <source>
        <dbReference type="ARBA" id="ARBA00022741"/>
    </source>
</evidence>
<keyword evidence="13" id="KW-1185">Reference proteome</keyword>
<dbReference type="AlphaFoldDB" id="A0A250IG21"/>
<evidence type="ECO:0000313" key="12">
    <source>
        <dbReference type="EMBL" id="ATB30198.1"/>
    </source>
</evidence>
<keyword evidence="9" id="KW-0175">Coiled coil</keyword>
<dbReference type="GO" id="GO:0000155">
    <property type="term" value="F:phosphorelay sensor kinase activity"/>
    <property type="evidence" value="ECO:0007669"/>
    <property type="project" value="InterPro"/>
</dbReference>
<name>A0A250IG21_9BACT</name>
<dbReference type="GO" id="GO:0005524">
    <property type="term" value="F:ATP binding"/>
    <property type="evidence" value="ECO:0007669"/>
    <property type="project" value="UniProtKB-KW"/>
</dbReference>
<keyword evidence="4" id="KW-0808">Transferase</keyword>
<reference evidence="12 13" key="1">
    <citation type="submission" date="2017-06" db="EMBL/GenBank/DDBJ databases">
        <authorList>
            <person name="Kim H.J."/>
            <person name="Triplett B.A."/>
        </authorList>
    </citation>
    <scope>NUCLEOTIDE SEQUENCE [LARGE SCALE GENOMIC DNA]</scope>
    <source>
        <strain evidence="12 13">DSM 14713</strain>
    </source>
</reference>
<proteinExistence type="predicted"/>
<dbReference type="CDD" id="cd00082">
    <property type="entry name" value="HisKA"/>
    <property type="match status" value="1"/>
</dbReference>
<dbReference type="Gene3D" id="3.30.565.10">
    <property type="entry name" value="Histidine kinase-like ATPase, C-terminal domain"/>
    <property type="match status" value="1"/>
</dbReference>
<dbReference type="PANTHER" id="PTHR43065">
    <property type="entry name" value="SENSOR HISTIDINE KINASE"/>
    <property type="match status" value="1"/>
</dbReference>
<dbReference type="CDD" id="cd00075">
    <property type="entry name" value="HATPase"/>
    <property type="match status" value="1"/>
</dbReference>
<dbReference type="Pfam" id="PF02518">
    <property type="entry name" value="HATPase_c"/>
    <property type="match status" value="1"/>
</dbReference>
<organism evidence="12 13">
    <name type="scientific">Melittangium boletus DSM 14713</name>
    <dbReference type="NCBI Taxonomy" id="1294270"/>
    <lineage>
        <taxon>Bacteria</taxon>
        <taxon>Pseudomonadati</taxon>
        <taxon>Myxococcota</taxon>
        <taxon>Myxococcia</taxon>
        <taxon>Myxococcales</taxon>
        <taxon>Cystobacterineae</taxon>
        <taxon>Archangiaceae</taxon>
        <taxon>Melittangium</taxon>
    </lineage>
</organism>
<dbReference type="InterPro" id="IPR015943">
    <property type="entry name" value="WD40/YVTN_repeat-like_dom_sf"/>
</dbReference>
<keyword evidence="5" id="KW-0547">Nucleotide-binding</keyword>
<comment type="catalytic activity">
    <reaction evidence="1">
        <text>ATP + protein L-histidine = ADP + protein N-phospho-L-histidine.</text>
        <dbReference type="EC" id="2.7.13.3"/>
    </reaction>
</comment>
<keyword evidence="6" id="KW-0418">Kinase</keyword>
<keyword evidence="3" id="KW-0597">Phosphoprotein</keyword>
<evidence type="ECO:0000256" key="2">
    <source>
        <dbReference type="ARBA" id="ARBA00012438"/>
    </source>
</evidence>
<evidence type="ECO:0000256" key="7">
    <source>
        <dbReference type="ARBA" id="ARBA00022840"/>
    </source>
</evidence>
<dbReference type="Gene3D" id="2.130.10.10">
    <property type="entry name" value="YVTN repeat-like/Quinoprotein amine dehydrogenase"/>
    <property type="match status" value="3"/>
</dbReference>
<gene>
    <name evidence="12" type="ORF">MEBOL_003653</name>
</gene>
<dbReference type="InterPro" id="IPR003661">
    <property type="entry name" value="HisK_dim/P_dom"/>
</dbReference>
<dbReference type="InterPro" id="IPR003594">
    <property type="entry name" value="HATPase_dom"/>
</dbReference>
<evidence type="ECO:0000256" key="10">
    <source>
        <dbReference type="SAM" id="SignalP"/>
    </source>
</evidence>
<feature type="signal peptide" evidence="10">
    <location>
        <begin position="1"/>
        <end position="23"/>
    </location>
</feature>
<dbReference type="PANTHER" id="PTHR43065:SF10">
    <property type="entry name" value="PEROXIDE STRESS-ACTIVATED HISTIDINE KINASE MAK3"/>
    <property type="match status" value="1"/>
</dbReference>
<accession>A0A250IG21</accession>
<dbReference type="Gene3D" id="1.10.287.130">
    <property type="match status" value="1"/>
</dbReference>
<feature type="chain" id="PRO_5012400013" description="histidine kinase" evidence="10">
    <location>
        <begin position="24"/>
        <end position="1034"/>
    </location>
</feature>
<dbReference type="SUPFAM" id="SSF47384">
    <property type="entry name" value="Homodimeric domain of signal transducing histidine kinase"/>
    <property type="match status" value="1"/>
</dbReference>
<dbReference type="InterPro" id="IPR036097">
    <property type="entry name" value="HisK_dim/P_sf"/>
</dbReference>
<dbReference type="SUPFAM" id="SSF63829">
    <property type="entry name" value="Calcium-dependent phosphotriesterase"/>
    <property type="match status" value="2"/>
</dbReference>
<keyword evidence="8" id="KW-0902">Two-component regulatory system</keyword>
<evidence type="ECO:0000256" key="3">
    <source>
        <dbReference type="ARBA" id="ARBA00022553"/>
    </source>
</evidence>
<evidence type="ECO:0000259" key="11">
    <source>
        <dbReference type="PROSITE" id="PS50109"/>
    </source>
</evidence>
<dbReference type="InterPro" id="IPR036890">
    <property type="entry name" value="HATPase_C_sf"/>
</dbReference>
<evidence type="ECO:0000256" key="1">
    <source>
        <dbReference type="ARBA" id="ARBA00000085"/>
    </source>
</evidence>
<dbReference type="Gene3D" id="2.60.40.10">
    <property type="entry name" value="Immunoglobulins"/>
    <property type="match status" value="1"/>
</dbReference>
<dbReference type="EC" id="2.7.13.3" evidence="2"/>
<dbReference type="SUPFAM" id="SSF55874">
    <property type="entry name" value="ATPase domain of HSP90 chaperone/DNA topoisomerase II/histidine kinase"/>
    <property type="match status" value="1"/>
</dbReference>
<dbReference type="PRINTS" id="PR00344">
    <property type="entry name" value="BCTRLSENSOR"/>
</dbReference>
<dbReference type="InterPro" id="IPR013783">
    <property type="entry name" value="Ig-like_fold"/>
</dbReference>
<dbReference type="PROSITE" id="PS50109">
    <property type="entry name" value="HIS_KIN"/>
    <property type="match status" value="1"/>
</dbReference>
<evidence type="ECO:0000256" key="4">
    <source>
        <dbReference type="ARBA" id="ARBA00022679"/>
    </source>
</evidence>
<evidence type="ECO:0000313" key="13">
    <source>
        <dbReference type="Proteomes" id="UP000217289"/>
    </source>
</evidence>
<evidence type="ECO:0000256" key="6">
    <source>
        <dbReference type="ARBA" id="ARBA00022777"/>
    </source>
</evidence>
<dbReference type="InterPro" id="IPR005467">
    <property type="entry name" value="His_kinase_dom"/>
</dbReference>
<dbReference type="EMBL" id="CP022163">
    <property type="protein sequence ID" value="ATB30198.1"/>
    <property type="molecule type" value="Genomic_DNA"/>
</dbReference>
<keyword evidence="10" id="KW-0732">Signal</keyword>
<keyword evidence="7" id="KW-0067">ATP-binding</keyword>
<feature type="domain" description="Histidine kinase" evidence="11">
    <location>
        <begin position="793"/>
        <end position="1034"/>
    </location>
</feature>
<dbReference type="KEGG" id="mbd:MEBOL_003653"/>
<dbReference type="Proteomes" id="UP000217289">
    <property type="component" value="Chromosome"/>
</dbReference>
<sequence length="1034" mass="112555">MLCRIAMLLGAALVVSVSAAAWSAEPPGRVNFRTYGAESGIQNQEIGWLAQDAEGFVWASAADGVYRFDGAHFDRFGAESGVPSMSVMELTLDAVGHLMLVTRAGVVRWEGGRFARVPMPGVDSLVWSVRLDSSKRMWVGSERGLYMEEAPGRFVLAPGWPGGPALKLWMDPSDALQVVSERSLVSRDPQGHWSVFEVPVAPRSMTAVVRDGRGRLWLSGAGWLAMQPRAGAPLEDRTPLLKGLSGAGNRLRVGRRGQLQVPNNIGLLEVEEEHSELRRLGLPERIARMWDVLEDRQDTLWVASMGVNRSLGRGLWSVHDSSTGLPTSMTWGVTRGGDGTLWVGTDRGLSHGTARGWVSVPGLESYSIKSIVVEEDGGLWAAGTPSGLHHYTPSTGQLRTFGEESGYFARYTFKLLREPDGTLWAATTSGLLRGVRTEGGGWSFAPAIPNPERATVLGVGRDSQGRIWASGDGLYVREAGGFRRLGKAEGLLDDHLRYLLVRRDDRVCVSYREPQGVSCFTYREGRLTDASHLSRGSGLHNDVIYQLGEDVAGRMWVGTGAGVMLVGPEGPLEYFDSTNGAPGDDFSSNAFLADEDGTVWVGTSSGLGRFEGASYTGPPPPRVVLLETRLGERVFSRPPEAGLVASPGETTLEVHFADLETNDEGALEHQVRLVGLDTWHPVQGRGVQYSALPPGGYQFEMRARHGGGAWSAVVGFPLRVLPAWWETWWARGLGALLLGAAGAGVMRWRSVALRRRNVELERLVAARTAELAQEREKVAQAEKLSAMGQLMARLAHEINNPLTAIHNNLPPVREYFEQQAEALSRCRKRLSGCPEDAAEVAKWWRELDLDFVLKDTPEALEAMRFATERIRSIQADLRAFLRGERPRLEPGDVNRTVNDTVEFVRRSLPPGTRVDVRCGDVPSVAFHAGQLGQVLLNLLRNALDAVGEGGAVRVSTEVRAGRVEVVVADDGPGVPPELRSRIFEPFFTTKDVGQGSGLGLAICRQIIAENHGGTLELDESVPRGACFRVGLPLN</sequence>